<feature type="coiled-coil region" evidence="1">
    <location>
        <begin position="106"/>
        <end position="133"/>
    </location>
</feature>
<keyword evidence="3" id="KW-1133">Transmembrane helix</keyword>
<name>A0A3P7LHK6_DIBLA</name>
<evidence type="ECO:0000256" key="2">
    <source>
        <dbReference type="SAM" id="MobiDB-lite"/>
    </source>
</evidence>
<feature type="transmembrane region" description="Helical" evidence="3">
    <location>
        <begin position="138"/>
        <end position="157"/>
    </location>
</feature>
<proteinExistence type="predicted"/>
<feature type="compositionally biased region" description="Low complexity" evidence="2">
    <location>
        <begin position="14"/>
        <end position="27"/>
    </location>
</feature>
<feature type="region of interest" description="Disordered" evidence="2">
    <location>
        <begin position="14"/>
        <end position="33"/>
    </location>
</feature>
<evidence type="ECO:0000313" key="5">
    <source>
        <dbReference type="Proteomes" id="UP000281553"/>
    </source>
</evidence>
<protein>
    <submittedName>
        <fullName evidence="4">Uncharacterized protein</fullName>
    </submittedName>
</protein>
<gene>
    <name evidence="4" type="ORF">DILT_LOCUS5199</name>
</gene>
<dbReference type="EMBL" id="UYRU01046902">
    <property type="protein sequence ID" value="VDN09368.1"/>
    <property type="molecule type" value="Genomic_DNA"/>
</dbReference>
<dbReference type="OrthoDB" id="756370at2759"/>
<keyword evidence="3" id="KW-0472">Membrane</keyword>
<sequence length="215" mass="24455">MCFVPRPHWLASSSSALESSTGTAAAGDGDPEDWREDPFISLRPFKRQLGWNHDDLYYLRLPNLRQDRLPDSLAESIYKDDFMETITGRHVNAPFAKSIHLLETVKDTDSHELEALKAKCAQLEEEKRELLRISGPEYSLIGLLCSSGYVLLVFVIGKGRFRLLSTSRRPKPGKDVLFVVEKARISRNDGSLMFIQQFVVTSRMEERVPVPFLKS</sequence>
<organism evidence="4 5">
    <name type="scientific">Dibothriocephalus latus</name>
    <name type="common">Fish tapeworm</name>
    <name type="synonym">Diphyllobothrium latum</name>
    <dbReference type="NCBI Taxonomy" id="60516"/>
    <lineage>
        <taxon>Eukaryota</taxon>
        <taxon>Metazoa</taxon>
        <taxon>Spiralia</taxon>
        <taxon>Lophotrochozoa</taxon>
        <taxon>Platyhelminthes</taxon>
        <taxon>Cestoda</taxon>
        <taxon>Eucestoda</taxon>
        <taxon>Diphyllobothriidea</taxon>
        <taxon>Diphyllobothriidae</taxon>
        <taxon>Dibothriocephalus</taxon>
    </lineage>
</organism>
<accession>A0A3P7LHK6</accession>
<dbReference type="Proteomes" id="UP000281553">
    <property type="component" value="Unassembled WGS sequence"/>
</dbReference>
<evidence type="ECO:0000256" key="1">
    <source>
        <dbReference type="SAM" id="Coils"/>
    </source>
</evidence>
<keyword evidence="1" id="KW-0175">Coiled coil</keyword>
<evidence type="ECO:0000256" key="3">
    <source>
        <dbReference type="SAM" id="Phobius"/>
    </source>
</evidence>
<reference evidence="4 5" key="1">
    <citation type="submission" date="2018-11" db="EMBL/GenBank/DDBJ databases">
        <authorList>
            <consortium name="Pathogen Informatics"/>
        </authorList>
    </citation>
    <scope>NUCLEOTIDE SEQUENCE [LARGE SCALE GENOMIC DNA]</scope>
</reference>
<keyword evidence="5" id="KW-1185">Reference proteome</keyword>
<keyword evidence="3" id="KW-0812">Transmembrane</keyword>
<dbReference type="AlphaFoldDB" id="A0A3P7LHK6"/>
<evidence type="ECO:0000313" key="4">
    <source>
        <dbReference type="EMBL" id="VDN09368.1"/>
    </source>
</evidence>